<feature type="binding site" evidence="6">
    <location>
        <position position="168"/>
    </location>
    <ligand>
        <name>a divalent metal cation</name>
        <dbReference type="ChEBI" id="CHEBI:60240"/>
        <label>2</label>
        <note>catalytic</note>
    </ligand>
</feature>
<comment type="cofactor">
    <cofactor evidence="6">
        <name>Co(2+)</name>
        <dbReference type="ChEBI" id="CHEBI:48828"/>
    </cofactor>
    <cofactor evidence="6">
        <name>Zn(2+)</name>
        <dbReference type="ChEBI" id="CHEBI:29105"/>
    </cofactor>
    <cofactor evidence="6">
        <name>Mn(2+)</name>
        <dbReference type="ChEBI" id="CHEBI:29035"/>
    </cofactor>
    <cofactor evidence="6">
        <name>Fe(2+)</name>
        <dbReference type="ChEBI" id="CHEBI:29033"/>
    </cofactor>
    <text evidence="6">Binds 2 divalent metal cations per subunit. Has a high-affinity and a low affinity metal-binding site. The true nature of the physiological cofactor is under debate. The enzyme is active with cobalt, zinc, manganese or divalent iron ions. Most likely, methionine aminopeptidases function as mononuclear Fe(2+)-metalloproteases under physiological conditions, and the catalytically relevant metal-binding site has been assigned to the histidine-containing high-affinity site.</text>
</comment>
<comment type="caution">
    <text evidence="10">The sequence shown here is derived from an EMBL/GenBank/DDBJ whole genome shotgun (WGS) entry which is preliminary data.</text>
</comment>
<dbReference type="GO" id="GO:0070006">
    <property type="term" value="F:metalloaminopeptidase activity"/>
    <property type="evidence" value="ECO:0007669"/>
    <property type="project" value="UniProtKB-UniRule"/>
</dbReference>
<evidence type="ECO:0000313" key="9">
    <source>
        <dbReference type="EMBL" id="GET19804.1"/>
    </source>
</evidence>
<organism evidence="10 11">
    <name type="scientific">Prolixibacter denitrificans</name>
    <dbReference type="NCBI Taxonomy" id="1541063"/>
    <lineage>
        <taxon>Bacteria</taxon>
        <taxon>Pseudomonadati</taxon>
        <taxon>Bacteroidota</taxon>
        <taxon>Bacteroidia</taxon>
        <taxon>Marinilabiliales</taxon>
        <taxon>Prolixibacteraceae</taxon>
        <taxon>Prolixibacter</taxon>
    </lineage>
</organism>
<feature type="binding site" evidence="6">
    <location>
        <position position="232"/>
    </location>
    <ligand>
        <name>a divalent metal cation</name>
        <dbReference type="ChEBI" id="CHEBI:60240"/>
        <label>1</label>
    </ligand>
</feature>
<dbReference type="GO" id="GO:0005829">
    <property type="term" value="C:cytosol"/>
    <property type="evidence" value="ECO:0007669"/>
    <property type="project" value="TreeGrafter"/>
</dbReference>
<dbReference type="PANTHER" id="PTHR43330">
    <property type="entry name" value="METHIONINE AMINOPEPTIDASE"/>
    <property type="match status" value="1"/>
</dbReference>
<dbReference type="Proteomes" id="UP000240621">
    <property type="component" value="Unassembled WGS sequence"/>
</dbReference>
<keyword evidence="4 6" id="KW-0479">Metal-binding</keyword>
<dbReference type="Proteomes" id="UP000396862">
    <property type="component" value="Unassembled WGS sequence"/>
</dbReference>
<evidence type="ECO:0000256" key="1">
    <source>
        <dbReference type="ARBA" id="ARBA00002521"/>
    </source>
</evidence>
<feature type="binding site" evidence="6">
    <location>
        <position position="105"/>
    </location>
    <ligand>
        <name>a divalent metal cation</name>
        <dbReference type="ChEBI" id="CHEBI:60240"/>
        <label>2</label>
        <note>catalytic</note>
    </ligand>
</feature>
<comment type="similarity">
    <text evidence="6">Belongs to the peptidase M24A family. Methionine aminopeptidase type 1 subfamily.</text>
</comment>
<evidence type="ECO:0000313" key="10">
    <source>
        <dbReference type="EMBL" id="PSK85181.1"/>
    </source>
</evidence>
<dbReference type="HAMAP" id="MF_01974">
    <property type="entry name" value="MetAP_1"/>
    <property type="match status" value="1"/>
</dbReference>
<keyword evidence="2 6" id="KW-0031">Aminopeptidase</keyword>
<keyword evidence="5 6" id="KW-0378">Hydrolase</keyword>
<keyword evidence="3 6" id="KW-0645">Protease</keyword>
<dbReference type="SUPFAM" id="SSF55920">
    <property type="entry name" value="Creatinase/aminopeptidase"/>
    <property type="match status" value="1"/>
</dbReference>
<sequence>MIYFKTNEEIDLIRESCLLVSRTLAEIALYIQPGITTNELDRIAETFIRNNNGKSGFLGYQGYPNTLCTSVNNTVVHGIPSGYKIKDGDIVSIDCGVLLNGWYGDSCYTFMVGNVPERETTLCRATYRSLEDAITAAIEGNRLGDIGHAVQRHAELHDFTIVKDLVGHGIGRNLHEEPAVANHGKPGRGVKLRRGMVLAVEPMLNSGKPGVVTEDDGWTVRTVDGESSAHYEHTIVVRDGKAEKLSTFNFIEEAIKKNNFLWQNSLL</sequence>
<evidence type="ECO:0000256" key="6">
    <source>
        <dbReference type="HAMAP-Rule" id="MF_01974"/>
    </source>
</evidence>
<evidence type="ECO:0000256" key="3">
    <source>
        <dbReference type="ARBA" id="ARBA00022670"/>
    </source>
</evidence>
<dbReference type="EMBL" id="BLAU01000001">
    <property type="protein sequence ID" value="GET19804.1"/>
    <property type="molecule type" value="Genomic_DNA"/>
</dbReference>
<dbReference type="InterPro" id="IPR002467">
    <property type="entry name" value="Pept_M24A_MAP1"/>
</dbReference>
<feature type="binding site" evidence="6">
    <location>
        <position position="105"/>
    </location>
    <ligand>
        <name>a divalent metal cation</name>
        <dbReference type="ChEBI" id="CHEBI:60240"/>
        <label>1</label>
    </ligand>
</feature>
<dbReference type="PANTHER" id="PTHR43330:SF27">
    <property type="entry name" value="METHIONINE AMINOPEPTIDASE"/>
    <property type="match status" value="1"/>
</dbReference>
<feature type="binding site" evidence="6">
    <location>
        <position position="232"/>
    </location>
    <ligand>
        <name>a divalent metal cation</name>
        <dbReference type="ChEBI" id="CHEBI:60240"/>
        <label>2</label>
        <note>catalytic</note>
    </ligand>
</feature>
<evidence type="ECO:0000259" key="8">
    <source>
        <dbReference type="Pfam" id="PF00557"/>
    </source>
</evidence>
<gene>
    <name evidence="6" type="primary">map</name>
    <name evidence="9" type="synonym">map_1</name>
    <name evidence="10" type="ORF">CLV93_101133</name>
    <name evidence="9" type="ORF">JCM18694_00500</name>
</gene>
<comment type="catalytic activity">
    <reaction evidence="6 7">
        <text>Release of N-terminal amino acids, preferentially methionine, from peptides and arylamides.</text>
        <dbReference type="EC" id="3.4.11.18"/>
    </reaction>
</comment>
<reference evidence="10 11" key="1">
    <citation type="submission" date="2018-03" db="EMBL/GenBank/DDBJ databases">
        <title>Genomic Encyclopedia of Archaeal and Bacterial Type Strains, Phase II (KMG-II): from individual species to whole genera.</title>
        <authorList>
            <person name="Goeker M."/>
        </authorList>
    </citation>
    <scope>NUCLEOTIDE SEQUENCE [LARGE SCALE GENOMIC DNA]</scope>
    <source>
        <strain evidence="10 11">DSM 27267</strain>
    </source>
</reference>
<feature type="binding site" evidence="6">
    <location>
        <position position="94"/>
    </location>
    <ligand>
        <name>a divalent metal cation</name>
        <dbReference type="ChEBI" id="CHEBI:60240"/>
        <label>1</label>
    </ligand>
</feature>
<evidence type="ECO:0000256" key="4">
    <source>
        <dbReference type="ARBA" id="ARBA00022723"/>
    </source>
</evidence>
<evidence type="ECO:0000313" key="12">
    <source>
        <dbReference type="Proteomes" id="UP000396862"/>
    </source>
</evidence>
<dbReference type="InterPro" id="IPR000994">
    <property type="entry name" value="Pept_M24"/>
</dbReference>
<evidence type="ECO:0000313" key="11">
    <source>
        <dbReference type="Proteomes" id="UP000240621"/>
    </source>
</evidence>
<evidence type="ECO:0000256" key="2">
    <source>
        <dbReference type="ARBA" id="ARBA00022438"/>
    </source>
</evidence>
<name>A0A2P8CJP8_9BACT</name>
<dbReference type="Pfam" id="PF00557">
    <property type="entry name" value="Peptidase_M24"/>
    <property type="match status" value="1"/>
</dbReference>
<dbReference type="NCBIfam" id="TIGR00500">
    <property type="entry name" value="met_pdase_I"/>
    <property type="match status" value="1"/>
</dbReference>
<proteinExistence type="inferred from homology"/>
<dbReference type="GO" id="GO:0004239">
    <property type="term" value="F:initiator methionyl aminopeptidase activity"/>
    <property type="evidence" value="ECO:0007669"/>
    <property type="project" value="UniProtKB-UniRule"/>
</dbReference>
<comment type="subunit">
    <text evidence="6">Monomer.</text>
</comment>
<dbReference type="GO" id="GO:0006508">
    <property type="term" value="P:proteolysis"/>
    <property type="evidence" value="ECO:0007669"/>
    <property type="project" value="UniProtKB-KW"/>
</dbReference>
<evidence type="ECO:0000256" key="7">
    <source>
        <dbReference type="RuleBase" id="RU003653"/>
    </source>
</evidence>
<dbReference type="Gene3D" id="3.90.230.10">
    <property type="entry name" value="Creatinase/methionine aminopeptidase superfamily"/>
    <property type="match status" value="1"/>
</dbReference>
<feature type="binding site" evidence="6">
    <location>
        <position position="77"/>
    </location>
    <ligand>
        <name>substrate</name>
    </ligand>
</feature>
<reference evidence="9 12" key="2">
    <citation type="submission" date="2019-10" db="EMBL/GenBank/DDBJ databases">
        <title>Prolixibacter strains distinguished by the presence of nitrate reductase genes were adept at nitrate-dependent anaerobic corrosion of metallic iron and carbon steel.</title>
        <authorList>
            <person name="Iino T."/>
            <person name="Shono N."/>
            <person name="Ito K."/>
            <person name="Nakamura R."/>
            <person name="Sueoka K."/>
            <person name="Harayama S."/>
            <person name="Ohkuma M."/>
        </authorList>
    </citation>
    <scope>NUCLEOTIDE SEQUENCE [LARGE SCALE GENOMIC DNA]</scope>
    <source>
        <strain evidence="9 12">MIC1-1</strain>
    </source>
</reference>
<feature type="binding site" evidence="6">
    <location>
        <position position="201"/>
    </location>
    <ligand>
        <name>a divalent metal cation</name>
        <dbReference type="ChEBI" id="CHEBI:60240"/>
        <label>2</label>
        <note>catalytic</note>
    </ligand>
</feature>
<dbReference type="InterPro" id="IPR036005">
    <property type="entry name" value="Creatinase/aminopeptidase-like"/>
</dbReference>
<dbReference type="OrthoDB" id="9802055at2"/>
<dbReference type="EMBL" id="PYGC01000001">
    <property type="protein sequence ID" value="PSK85181.1"/>
    <property type="molecule type" value="Genomic_DNA"/>
</dbReference>
<dbReference type="RefSeq" id="WP_106540245.1">
    <property type="nucleotide sequence ID" value="NZ_BLAU01000001.1"/>
</dbReference>
<feature type="domain" description="Peptidase M24" evidence="8">
    <location>
        <begin position="12"/>
        <end position="238"/>
    </location>
</feature>
<dbReference type="PRINTS" id="PR00599">
    <property type="entry name" value="MAPEPTIDASE"/>
</dbReference>
<dbReference type="InterPro" id="IPR001714">
    <property type="entry name" value="Pept_M24_MAP"/>
</dbReference>
<keyword evidence="12" id="KW-1185">Reference proteome</keyword>
<dbReference type="AlphaFoldDB" id="A0A2P8CJP8"/>
<dbReference type="EC" id="3.4.11.18" evidence="6 7"/>
<dbReference type="GO" id="GO:0046872">
    <property type="term" value="F:metal ion binding"/>
    <property type="evidence" value="ECO:0007669"/>
    <property type="project" value="UniProtKB-UniRule"/>
</dbReference>
<evidence type="ECO:0000256" key="5">
    <source>
        <dbReference type="ARBA" id="ARBA00022801"/>
    </source>
</evidence>
<dbReference type="CDD" id="cd01086">
    <property type="entry name" value="MetAP1"/>
    <property type="match status" value="1"/>
</dbReference>
<protein>
    <recommendedName>
        <fullName evidence="6 7">Methionine aminopeptidase</fullName>
        <shortName evidence="6">MAP</shortName>
        <shortName evidence="6">MetAP</shortName>
        <ecNumber evidence="6 7">3.4.11.18</ecNumber>
    </recommendedName>
    <alternativeName>
        <fullName evidence="6">Peptidase M</fullName>
    </alternativeName>
</protein>
<comment type="function">
    <text evidence="1 6">Removes the N-terminal methionine from nascent proteins. The N-terminal methionine is often cleaved when the second residue in the primary sequence is small and uncharged (Met-Ala-, Cys, Gly, Pro, Ser, Thr, or Val). Requires deformylation of the N(alpha)-formylated initiator methionine before it can be hydrolyzed.</text>
</comment>
<feature type="binding site" evidence="6">
    <location>
        <position position="175"/>
    </location>
    <ligand>
        <name>substrate</name>
    </ligand>
</feature>
<accession>A0A2P8CJP8</accession>